<accession>A0A1T5B1X7</accession>
<proteinExistence type="predicted"/>
<gene>
    <name evidence="1" type="ORF">SAMN05661099_1214</name>
</gene>
<keyword evidence="2" id="KW-1185">Reference proteome</keyword>
<dbReference type="EMBL" id="FUYR01000001">
    <property type="protein sequence ID" value="SKB41246.1"/>
    <property type="molecule type" value="Genomic_DNA"/>
</dbReference>
<dbReference type="AlphaFoldDB" id="A0A1T5B1X7"/>
<evidence type="ECO:0000313" key="1">
    <source>
        <dbReference type="EMBL" id="SKB41246.1"/>
    </source>
</evidence>
<protein>
    <submittedName>
        <fullName evidence="1">Uncharacterized protein</fullName>
    </submittedName>
</protein>
<dbReference type="STRING" id="572036.SAMN05661099_1214"/>
<reference evidence="2" key="1">
    <citation type="submission" date="2017-02" db="EMBL/GenBank/DDBJ databases">
        <authorList>
            <person name="Varghese N."/>
            <person name="Submissions S."/>
        </authorList>
    </citation>
    <scope>NUCLEOTIDE SEQUENCE [LARGE SCALE GENOMIC DNA]</scope>
    <source>
        <strain evidence="2">DSM 22385</strain>
    </source>
</reference>
<evidence type="ECO:0000313" key="2">
    <source>
        <dbReference type="Proteomes" id="UP000189981"/>
    </source>
</evidence>
<name>A0A1T5B1X7_9SPHI</name>
<dbReference type="Proteomes" id="UP000189981">
    <property type="component" value="Unassembled WGS sequence"/>
</dbReference>
<organism evidence="1 2">
    <name type="scientific">Daejeonella lutea</name>
    <dbReference type="NCBI Taxonomy" id="572036"/>
    <lineage>
        <taxon>Bacteria</taxon>
        <taxon>Pseudomonadati</taxon>
        <taxon>Bacteroidota</taxon>
        <taxon>Sphingobacteriia</taxon>
        <taxon>Sphingobacteriales</taxon>
        <taxon>Sphingobacteriaceae</taxon>
        <taxon>Daejeonella</taxon>
    </lineage>
</organism>
<sequence length="46" mass="5019">MKNNLKTRGFIKSKIVFKFKKRSANLLCSGGTVDPTTITNTVSLGC</sequence>